<dbReference type="PANTHER" id="PTHR33706:SF1">
    <property type="entry name" value="TPR REPEAT PROTEIN"/>
    <property type="match status" value="1"/>
</dbReference>
<keyword evidence="2" id="KW-1185">Reference proteome</keyword>
<evidence type="ECO:0000313" key="1">
    <source>
        <dbReference type="EMBL" id="CAD8120544.1"/>
    </source>
</evidence>
<protein>
    <submittedName>
        <fullName evidence="1">Uncharacterized protein</fullName>
    </submittedName>
</protein>
<reference evidence="1" key="1">
    <citation type="submission" date="2021-01" db="EMBL/GenBank/DDBJ databases">
        <authorList>
            <consortium name="Genoscope - CEA"/>
            <person name="William W."/>
        </authorList>
    </citation>
    <scope>NUCLEOTIDE SEQUENCE</scope>
</reference>
<sequence length="1048" mass="122455">MICALNARYTLSIMFLAQEYCGIQWDYSRKPPLKKKTNFLISKINDKEIQYFKDGSIIRIDRITNTTDFKVFINFEQIQHFQWHGAYGLNNQRTGKWTATWQGESLLNVGGDYSNDGKKQGQWQEIIQNYCWYVKIYEIGEYKDDLRQGLWKFIQGDRTIGIGKYNELGLKNGKWKELSDKYCSQKQITFVGEYFNGIKIGRWDTVFNGNQIGGGSFNEKGQKIGLWIELSDGYYERSQVTYQGVYNGNTNKNVGRWEIKYGGEKQLKIGGGLYDAIGSIKIGRWTELHEGFDQDSQVTIVGEYTNGKKNGRWDIMFKKDASQTIQIIGGGSYDEEGLKVGSWIEIGDGLSRHCLVTQEGEYKKGTKIGRWYIMFKTDKNENFIQIGGGSYDGEGLKVGRWIEMGDGFGRDSLVTLKGDYQNGIKIGRWLIDYQYDMDYKNYQQRWEISELRNYGQSLQTIGGGVYECNGVKVGRWVELIDNFNDYFQVIYLGDYNNGQKRGRWDINWNKGERIGGGLYDDKEGNTLVKIGKWVELHEYFSEGDQVIYEGDYDMKGIKVGRWDIIVQEDRWRKKCQKIGGGSYDQDGIKIGRWVEFFGNTFKLRQVLYKGMYNPKGLKINRWEIEFQEKHIGGGSYDRQGQIKIGNWVELDERFGYYNKVTYGGKYNMNGLKEGRWDIYFCESDEEEYKQLGGGSYDYLEGNSTKIGKWVELDEGFWDSKKVIYDGEYNKNGMKAGRWDINYCKFNEKEYKQIKRECSGGGQYDQEGNQKKFGNWVELDEEFFDWVRVIWKGEYDKNGMKVGRWDINYCKYNEEKYQLIGGGSYVEKEGKIKIGMWGELHEKFFDHRYFVLYGEYNTNGIKVGRWDFLDLTNNNSICGCVNFDDDGNEIYRSEDQDIIYVGQFKKGGKIGRWDIMYMPFGVDLNTPIQYREPYRQIGGGYYDQGEIKIGRWKELHEVSQKITYEGEYNMKGKKVGRWDICSWKDSKMEKEQMIGGGSYDLEGTKFGKWIEVEQWSTFLGEYNMKGQKIGVWVELDRKNKKTSEKKYDN</sequence>
<gene>
    <name evidence="1" type="ORF">PSON_ATCC_30995.1.T1260183</name>
</gene>
<evidence type="ECO:0000313" key="2">
    <source>
        <dbReference type="Proteomes" id="UP000692954"/>
    </source>
</evidence>
<organism evidence="1 2">
    <name type="scientific">Paramecium sonneborni</name>
    <dbReference type="NCBI Taxonomy" id="65129"/>
    <lineage>
        <taxon>Eukaryota</taxon>
        <taxon>Sar</taxon>
        <taxon>Alveolata</taxon>
        <taxon>Ciliophora</taxon>
        <taxon>Intramacronucleata</taxon>
        <taxon>Oligohymenophorea</taxon>
        <taxon>Peniculida</taxon>
        <taxon>Parameciidae</taxon>
        <taxon>Paramecium</taxon>
    </lineage>
</organism>
<dbReference type="EMBL" id="CAJJDN010000126">
    <property type="protein sequence ID" value="CAD8120544.1"/>
    <property type="molecule type" value="Genomic_DNA"/>
</dbReference>
<dbReference type="PANTHER" id="PTHR33706">
    <property type="entry name" value="MORN VARIANT REPEAT PROTEIN"/>
    <property type="match status" value="1"/>
</dbReference>
<dbReference type="OrthoDB" id="5981048at2759"/>
<accession>A0A8S1QZN2</accession>
<name>A0A8S1QZN2_9CILI</name>
<dbReference type="Proteomes" id="UP000692954">
    <property type="component" value="Unassembled WGS sequence"/>
</dbReference>
<comment type="caution">
    <text evidence="1">The sequence shown here is derived from an EMBL/GenBank/DDBJ whole genome shotgun (WGS) entry which is preliminary data.</text>
</comment>
<proteinExistence type="predicted"/>
<dbReference type="AlphaFoldDB" id="A0A8S1QZN2"/>